<sequence length="144" mass="15882">MKTTTIQRVENAAIASSIMIAVIAYSQPWWLLFAAFLLFDLSALGYLRSSRAGAATYNLMHNYTGPALVLSLYFALLLGGRQATWLALLAACWAFHVAVDRALGYGLKLEDFTHTHLGRIGRKPIAADRPPVPMTSREKSQIND</sequence>
<keyword evidence="2" id="KW-0812">Transmembrane</keyword>
<accession>A0ABP5MJE3</accession>
<dbReference type="RefSeq" id="WP_346027646.1">
    <property type="nucleotide sequence ID" value="NZ_BAAAON010000001.1"/>
</dbReference>
<organism evidence="3 4">
    <name type="scientific">Arthrobacter parietis</name>
    <dbReference type="NCBI Taxonomy" id="271434"/>
    <lineage>
        <taxon>Bacteria</taxon>
        <taxon>Bacillati</taxon>
        <taxon>Actinomycetota</taxon>
        <taxon>Actinomycetes</taxon>
        <taxon>Micrococcales</taxon>
        <taxon>Micrococcaceae</taxon>
        <taxon>Arthrobacter</taxon>
    </lineage>
</organism>
<keyword evidence="4" id="KW-1185">Reference proteome</keyword>
<dbReference type="Pfam" id="PF14079">
    <property type="entry name" value="DUF4260"/>
    <property type="match status" value="1"/>
</dbReference>
<proteinExistence type="predicted"/>
<reference evidence="4" key="1">
    <citation type="journal article" date="2019" name="Int. J. Syst. Evol. Microbiol.">
        <title>The Global Catalogue of Microorganisms (GCM) 10K type strain sequencing project: providing services to taxonomists for standard genome sequencing and annotation.</title>
        <authorList>
            <consortium name="The Broad Institute Genomics Platform"/>
            <consortium name="The Broad Institute Genome Sequencing Center for Infectious Disease"/>
            <person name="Wu L."/>
            <person name="Ma J."/>
        </authorList>
    </citation>
    <scope>NUCLEOTIDE SEQUENCE [LARGE SCALE GENOMIC DNA]</scope>
    <source>
        <strain evidence="4">JCM 14917</strain>
    </source>
</reference>
<evidence type="ECO:0000313" key="4">
    <source>
        <dbReference type="Proteomes" id="UP001500974"/>
    </source>
</evidence>
<dbReference type="EMBL" id="BAAAON010000001">
    <property type="protein sequence ID" value="GAA2173683.1"/>
    <property type="molecule type" value="Genomic_DNA"/>
</dbReference>
<gene>
    <name evidence="3" type="ORF">GCM10009784_09020</name>
</gene>
<dbReference type="InterPro" id="IPR025356">
    <property type="entry name" value="DUF4260"/>
</dbReference>
<evidence type="ECO:0000256" key="2">
    <source>
        <dbReference type="SAM" id="Phobius"/>
    </source>
</evidence>
<evidence type="ECO:0000256" key="1">
    <source>
        <dbReference type="SAM" id="MobiDB-lite"/>
    </source>
</evidence>
<name>A0ABP5MJE3_9MICC</name>
<feature type="transmembrane region" description="Helical" evidence="2">
    <location>
        <begin position="59"/>
        <end position="76"/>
    </location>
</feature>
<keyword evidence="2" id="KW-0472">Membrane</keyword>
<dbReference type="Proteomes" id="UP001500974">
    <property type="component" value="Unassembled WGS sequence"/>
</dbReference>
<keyword evidence="2" id="KW-1133">Transmembrane helix</keyword>
<evidence type="ECO:0000313" key="3">
    <source>
        <dbReference type="EMBL" id="GAA2173683.1"/>
    </source>
</evidence>
<feature type="transmembrane region" description="Helical" evidence="2">
    <location>
        <begin position="82"/>
        <end position="99"/>
    </location>
</feature>
<protein>
    <submittedName>
        <fullName evidence="3">DUF4260 domain-containing protein</fullName>
    </submittedName>
</protein>
<feature type="region of interest" description="Disordered" evidence="1">
    <location>
        <begin position="123"/>
        <end position="144"/>
    </location>
</feature>
<comment type="caution">
    <text evidence="3">The sequence shown here is derived from an EMBL/GenBank/DDBJ whole genome shotgun (WGS) entry which is preliminary data.</text>
</comment>